<evidence type="ECO:0000313" key="2">
    <source>
        <dbReference type="Proteomes" id="UP000014622"/>
    </source>
</evidence>
<dbReference type="AlphaFoldDB" id="A0AB73ADN5"/>
<gene>
    <name evidence="1" type="ORF">D356_00020</name>
</gene>
<reference evidence="1 2" key="1">
    <citation type="submission" date="2013-06" db="EMBL/GenBank/DDBJ databases">
        <authorList>
            <person name="Weinstock G."/>
            <person name="Sodergren E."/>
            <person name="Lobos E.A."/>
            <person name="Fulton L."/>
            <person name="Fulton R."/>
            <person name="Courtney L."/>
            <person name="Fronick C."/>
            <person name="O'Laughlin M."/>
            <person name="Godfrey J."/>
            <person name="Wilson R.M."/>
            <person name="Miner T."/>
            <person name="Farmer C."/>
            <person name="Delehaunty K."/>
            <person name="Cordes M."/>
            <person name="Minx P."/>
            <person name="Tomlinson C."/>
            <person name="Chen J."/>
            <person name="Wollam A."/>
            <person name="Pepin K.H."/>
            <person name="Bhonagiri V."/>
            <person name="Zhang X."/>
            <person name="Warren W."/>
            <person name="Mitreva M."/>
            <person name="Mardis E.R."/>
            <person name="Wilson R.K."/>
        </authorList>
    </citation>
    <scope>NUCLEOTIDE SEQUENCE [LARGE SCALE GENOMIC DNA]</scope>
    <source>
        <strain evidence="1 2">SD2A-2</strain>
    </source>
</reference>
<dbReference type="EMBL" id="ATIT01000003">
    <property type="protein sequence ID" value="EPI16934.1"/>
    <property type="molecule type" value="Genomic_DNA"/>
</dbReference>
<evidence type="ECO:0000313" key="1">
    <source>
        <dbReference type="EMBL" id="EPI16934.1"/>
    </source>
</evidence>
<dbReference type="Proteomes" id="UP000014622">
    <property type="component" value="Unassembled WGS sequence"/>
</dbReference>
<feature type="non-terminal residue" evidence="1">
    <location>
        <position position="43"/>
    </location>
</feature>
<sequence>MFNKWANHPMNSRGRDNLKETDKFWEEVYSKNGSVAKFSKKSI</sequence>
<accession>A0AB73ADN5</accession>
<protein>
    <submittedName>
        <fullName evidence="1">Uncharacterized protein</fullName>
    </submittedName>
</protein>
<comment type="caution">
    <text evidence="1">The sequence shown here is derived from an EMBL/GenBank/DDBJ whole genome shotgun (WGS) entry which is preliminary data.</text>
</comment>
<name>A0AB73ADN5_ENTFC</name>
<organism evidence="1 2">
    <name type="scientific">Enterococcus faecium SD2A-2</name>
    <dbReference type="NCBI Taxonomy" id="1244154"/>
    <lineage>
        <taxon>Bacteria</taxon>
        <taxon>Bacillati</taxon>
        <taxon>Bacillota</taxon>
        <taxon>Bacilli</taxon>
        <taxon>Lactobacillales</taxon>
        <taxon>Enterococcaceae</taxon>
        <taxon>Enterococcus</taxon>
    </lineage>
</organism>
<proteinExistence type="predicted"/>